<dbReference type="Proteomes" id="UP001285441">
    <property type="component" value="Unassembled WGS sequence"/>
</dbReference>
<keyword evidence="1" id="KW-0812">Transmembrane</keyword>
<protein>
    <recommendedName>
        <fullName evidence="4">Transmembrane protein</fullName>
    </recommendedName>
</protein>
<dbReference type="EMBL" id="JAULSW010000004">
    <property type="protein sequence ID" value="KAK3385519.1"/>
    <property type="molecule type" value="Genomic_DNA"/>
</dbReference>
<organism evidence="2 3">
    <name type="scientific">Podospora didyma</name>
    <dbReference type="NCBI Taxonomy" id="330526"/>
    <lineage>
        <taxon>Eukaryota</taxon>
        <taxon>Fungi</taxon>
        <taxon>Dikarya</taxon>
        <taxon>Ascomycota</taxon>
        <taxon>Pezizomycotina</taxon>
        <taxon>Sordariomycetes</taxon>
        <taxon>Sordariomycetidae</taxon>
        <taxon>Sordariales</taxon>
        <taxon>Podosporaceae</taxon>
        <taxon>Podospora</taxon>
    </lineage>
</organism>
<feature type="transmembrane region" description="Helical" evidence="1">
    <location>
        <begin position="497"/>
        <end position="520"/>
    </location>
</feature>
<evidence type="ECO:0008006" key="4">
    <source>
        <dbReference type="Google" id="ProtNLM"/>
    </source>
</evidence>
<feature type="transmembrane region" description="Helical" evidence="1">
    <location>
        <begin position="97"/>
        <end position="122"/>
    </location>
</feature>
<keyword evidence="1" id="KW-0472">Membrane</keyword>
<keyword evidence="1" id="KW-1133">Transmembrane helix</keyword>
<name>A0AAE0NPY8_9PEZI</name>
<feature type="transmembrane region" description="Helical" evidence="1">
    <location>
        <begin position="32"/>
        <end position="59"/>
    </location>
</feature>
<reference evidence="2" key="1">
    <citation type="journal article" date="2023" name="Mol. Phylogenet. Evol.">
        <title>Genome-scale phylogeny and comparative genomics of the fungal order Sordariales.</title>
        <authorList>
            <person name="Hensen N."/>
            <person name="Bonometti L."/>
            <person name="Westerberg I."/>
            <person name="Brannstrom I.O."/>
            <person name="Guillou S."/>
            <person name="Cros-Aarteil S."/>
            <person name="Calhoun S."/>
            <person name="Haridas S."/>
            <person name="Kuo A."/>
            <person name="Mondo S."/>
            <person name="Pangilinan J."/>
            <person name="Riley R."/>
            <person name="LaButti K."/>
            <person name="Andreopoulos B."/>
            <person name="Lipzen A."/>
            <person name="Chen C."/>
            <person name="Yan M."/>
            <person name="Daum C."/>
            <person name="Ng V."/>
            <person name="Clum A."/>
            <person name="Steindorff A."/>
            <person name="Ohm R.A."/>
            <person name="Martin F."/>
            <person name="Silar P."/>
            <person name="Natvig D.O."/>
            <person name="Lalanne C."/>
            <person name="Gautier V."/>
            <person name="Ament-Velasquez S.L."/>
            <person name="Kruys A."/>
            <person name="Hutchinson M.I."/>
            <person name="Powell A.J."/>
            <person name="Barry K."/>
            <person name="Miller A.N."/>
            <person name="Grigoriev I.V."/>
            <person name="Debuchy R."/>
            <person name="Gladieux P."/>
            <person name="Hiltunen Thoren M."/>
            <person name="Johannesson H."/>
        </authorList>
    </citation>
    <scope>NUCLEOTIDE SEQUENCE</scope>
    <source>
        <strain evidence="2">CBS 232.78</strain>
    </source>
</reference>
<evidence type="ECO:0000313" key="3">
    <source>
        <dbReference type="Proteomes" id="UP001285441"/>
    </source>
</evidence>
<accession>A0AAE0NPY8</accession>
<gene>
    <name evidence="2" type="ORF">B0H63DRAFT_394092</name>
</gene>
<sequence length="601" mass="65042">MSSSPTPREVRRLASDHDFVLDARPAPRRLGWWAFVATHLSLPAALCAGLIFVIVAVSYTSTTSKKLLNCPPWALSCDKADEWTIDHLGTIQGIITLIYSIGMAALAFVALALCEVAIWPLLSKQLFTIRGLEAYLSTTRGSVMAVPTALMSIKTPATGLVISCAVTVILLPLAAAPLVGYAFTPTQQSVRLESNYTPGGGISALYAQKDPPTSVIVDVLAVYNPWAKDPSSEPMPTYRDWYIDRQTLCERGTFSAKAVRLQTSISCSPHKLQQLNKNGLWWNAFKTNLTRANSSGEIWVRPFPQLTVWADNFTFLSTHRTKTTLVFAALNGTIDGGAWTLFTLGNMTGASAVACEVDIEAVDDILAVGDVPLSDNTNLPVLSSTGNLQTSTSTPNQTGNNEMLLWFTVAPLMAGTGVDGAQPMFYNSTDTNLPLPYTTQIAERNSWTVEGLETFIRMSIGALAQATSSSSTATAQTARNQTITSTILTKKLSPSRALLLLILPFLVIGITTSMACWNVWTHHKGRIPVMRMAGVGEMLKSAQTKWMRDHAATDAAKTFLPNELGGLEVKYGVDKNGIAGLARSTRGFNGNRRVEFEIVSV</sequence>
<evidence type="ECO:0000256" key="1">
    <source>
        <dbReference type="SAM" id="Phobius"/>
    </source>
</evidence>
<comment type="caution">
    <text evidence="2">The sequence shown here is derived from an EMBL/GenBank/DDBJ whole genome shotgun (WGS) entry which is preliminary data.</text>
</comment>
<reference evidence="2" key="2">
    <citation type="submission" date="2023-06" db="EMBL/GenBank/DDBJ databases">
        <authorList>
            <consortium name="Lawrence Berkeley National Laboratory"/>
            <person name="Haridas S."/>
            <person name="Hensen N."/>
            <person name="Bonometti L."/>
            <person name="Westerberg I."/>
            <person name="Brannstrom I.O."/>
            <person name="Guillou S."/>
            <person name="Cros-Aarteil S."/>
            <person name="Calhoun S."/>
            <person name="Kuo A."/>
            <person name="Mondo S."/>
            <person name="Pangilinan J."/>
            <person name="Riley R."/>
            <person name="LaButti K."/>
            <person name="Andreopoulos B."/>
            <person name="Lipzen A."/>
            <person name="Chen C."/>
            <person name="Yanf M."/>
            <person name="Daum C."/>
            <person name="Ng V."/>
            <person name="Clum A."/>
            <person name="Steindorff A."/>
            <person name="Ohm R."/>
            <person name="Martin F."/>
            <person name="Silar P."/>
            <person name="Natvig D."/>
            <person name="Lalanne C."/>
            <person name="Gautier V."/>
            <person name="Ament-velasquez S.L."/>
            <person name="Kruys A."/>
            <person name="Hutchinson M.I."/>
            <person name="Powell A.J."/>
            <person name="Barry K."/>
            <person name="Miller A.N."/>
            <person name="Grigoriev I.V."/>
            <person name="Debuchy R."/>
            <person name="Gladieux P."/>
            <person name="Thoren M.H."/>
            <person name="Johannesson H."/>
        </authorList>
    </citation>
    <scope>NUCLEOTIDE SEQUENCE</scope>
    <source>
        <strain evidence="2">CBS 232.78</strain>
    </source>
</reference>
<dbReference type="AlphaFoldDB" id="A0AAE0NPY8"/>
<keyword evidence="3" id="KW-1185">Reference proteome</keyword>
<feature type="transmembrane region" description="Helical" evidence="1">
    <location>
        <begin position="159"/>
        <end position="183"/>
    </location>
</feature>
<proteinExistence type="predicted"/>
<evidence type="ECO:0000313" key="2">
    <source>
        <dbReference type="EMBL" id="KAK3385519.1"/>
    </source>
</evidence>